<protein>
    <submittedName>
        <fullName evidence="1">Uncharacterized protein</fullName>
    </submittedName>
</protein>
<dbReference type="Proteomes" id="UP000314294">
    <property type="component" value="Unassembled WGS sequence"/>
</dbReference>
<comment type="caution">
    <text evidence="1">The sequence shown here is derived from an EMBL/GenBank/DDBJ whole genome shotgun (WGS) entry which is preliminary data.</text>
</comment>
<evidence type="ECO:0000313" key="1">
    <source>
        <dbReference type="EMBL" id="TNN26638.1"/>
    </source>
</evidence>
<accession>A0A4Z2ECY9</accession>
<dbReference type="AlphaFoldDB" id="A0A4Z2ECY9"/>
<reference evidence="1 2" key="1">
    <citation type="submission" date="2019-03" db="EMBL/GenBank/DDBJ databases">
        <title>First draft genome of Liparis tanakae, snailfish: a comprehensive survey of snailfish specific genes.</title>
        <authorList>
            <person name="Kim W."/>
            <person name="Song I."/>
            <person name="Jeong J.-H."/>
            <person name="Kim D."/>
            <person name="Kim S."/>
            <person name="Ryu S."/>
            <person name="Song J.Y."/>
            <person name="Lee S.K."/>
        </authorList>
    </citation>
    <scope>NUCLEOTIDE SEQUENCE [LARGE SCALE GENOMIC DNA]</scope>
    <source>
        <tissue evidence="1">Muscle</tissue>
    </source>
</reference>
<proteinExistence type="predicted"/>
<name>A0A4Z2ECY9_9TELE</name>
<gene>
    <name evidence="1" type="ORF">EYF80_063225</name>
</gene>
<dbReference type="EMBL" id="SRLO01009831">
    <property type="protein sequence ID" value="TNN26638.1"/>
    <property type="molecule type" value="Genomic_DNA"/>
</dbReference>
<dbReference type="InterPro" id="IPR027267">
    <property type="entry name" value="AH/BAR_dom_sf"/>
</dbReference>
<organism evidence="1 2">
    <name type="scientific">Liparis tanakae</name>
    <name type="common">Tanaka's snailfish</name>
    <dbReference type="NCBI Taxonomy" id="230148"/>
    <lineage>
        <taxon>Eukaryota</taxon>
        <taxon>Metazoa</taxon>
        <taxon>Chordata</taxon>
        <taxon>Craniata</taxon>
        <taxon>Vertebrata</taxon>
        <taxon>Euteleostomi</taxon>
        <taxon>Actinopterygii</taxon>
        <taxon>Neopterygii</taxon>
        <taxon>Teleostei</taxon>
        <taxon>Neoteleostei</taxon>
        <taxon>Acanthomorphata</taxon>
        <taxon>Eupercaria</taxon>
        <taxon>Perciformes</taxon>
        <taxon>Cottioidei</taxon>
        <taxon>Cottales</taxon>
        <taxon>Liparidae</taxon>
        <taxon>Liparis</taxon>
    </lineage>
</organism>
<evidence type="ECO:0000313" key="2">
    <source>
        <dbReference type="Proteomes" id="UP000314294"/>
    </source>
</evidence>
<dbReference type="SUPFAM" id="SSF103657">
    <property type="entry name" value="BAR/IMD domain-like"/>
    <property type="match status" value="1"/>
</dbReference>
<keyword evidence="2" id="KW-1185">Reference proteome</keyword>
<sequence length="65" mass="7248">MQQTPSISPAELELTYAKGLQKLAGKLIRASKGMSNKSLGNAFQQEAILEIRQVLDEHTKRKRPV</sequence>